<organism evidence="4 5">
    <name type="scientific">Saliphagus infecundisoli</name>
    <dbReference type="NCBI Taxonomy" id="1849069"/>
    <lineage>
        <taxon>Archaea</taxon>
        <taxon>Methanobacteriati</taxon>
        <taxon>Methanobacteriota</taxon>
        <taxon>Stenosarchaea group</taxon>
        <taxon>Halobacteria</taxon>
        <taxon>Halobacteriales</taxon>
        <taxon>Natrialbaceae</taxon>
        <taxon>Saliphagus</taxon>
    </lineage>
</organism>
<sequence>MPDRPNILFLMDDEHRPDVLGYAGDDTVRTPTIDSLAETGTVFTNAYTPSPVCVPARQSLMAGELPRTCGCLGWDDLDPEYYTFSRHFAEYGYMTTCAGKLHHQGWDQMQGWRKRLGPTPMKRPLHHKYLEKKDPDAFDRWEKDYDPGSEWKWSYSKEVRRAGVGDSRVQVQDRRSVEGTEQYISQYFNSPYYDRQRADERPLLLKVSLIQPHFPFFTTQDKFEYYLNRVDPYLEEPPDHSFLRKYTVEPGVDASERELRRATAAYYGMVETVDDYFGRIMAALEAAGENLEEWIIVYTSDHGEMLGEHGVWEKKKFYEASVRVPLVIRWPERFDSGRVEKNVNLCDLYATLAELAGLPIPDGLDSRSLVPLIEGVEDDWQNETVSQFDGQNLMIKQDHLKYQYYGEELPEILWDLERDSSETRNFIDDPEYTDAVDRFRDRRDELGYGPNPNLEYEGAGY</sequence>
<proteinExistence type="predicted"/>
<name>A0ABD5QAZ1_9EURY</name>
<dbReference type="Gene3D" id="3.40.720.10">
    <property type="entry name" value="Alkaline Phosphatase, subunit A"/>
    <property type="match status" value="1"/>
</dbReference>
<dbReference type="SUPFAM" id="SSF53649">
    <property type="entry name" value="Alkaline phosphatase-like"/>
    <property type="match status" value="1"/>
</dbReference>
<dbReference type="InterPro" id="IPR017850">
    <property type="entry name" value="Alkaline_phosphatase_core_sf"/>
</dbReference>
<feature type="domain" description="Sulfatase N-terminal" evidence="3">
    <location>
        <begin position="5"/>
        <end position="357"/>
    </location>
</feature>
<keyword evidence="1" id="KW-0479">Metal-binding</keyword>
<evidence type="ECO:0000313" key="4">
    <source>
        <dbReference type="EMBL" id="MFC4986918.1"/>
    </source>
</evidence>
<dbReference type="InterPro" id="IPR000917">
    <property type="entry name" value="Sulfatase_N"/>
</dbReference>
<gene>
    <name evidence="4" type="ORF">ACFPFO_03855</name>
</gene>
<evidence type="ECO:0000313" key="5">
    <source>
        <dbReference type="Proteomes" id="UP001595925"/>
    </source>
</evidence>
<protein>
    <submittedName>
        <fullName evidence="4">Sulfatase-like hydrolase/transferase</fullName>
    </submittedName>
</protein>
<keyword evidence="2" id="KW-0378">Hydrolase</keyword>
<dbReference type="RefSeq" id="WP_224829108.1">
    <property type="nucleotide sequence ID" value="NZ_JAIVEF010000015.1"/>
</dbReference>
<dbReference type="GO" id="GO:0046872">
    <property type="term" value="F:metal ion binding"/>
    <property type="evidence" value="ECO:0007669"/>
    <property type="project" value="UniProtKB-KW"/>
</dbReference>
<dbReference type="Pfam" id="PF00884">
    <property type="entry name" value="Sulfatase"/>
    <property type="match status" value="1"/>
</dbReference>
<dbReference type="AlphaFoldDB" id="A0ABD5QAZ1"/>
<evidence type="ECO:0000256" key="1">
    <source>
        <dbReference type="ARBA" id="ARBA00022723"/>
    </source>
</evidence>
<comment type="caution">
    <text evidence="4">The sequence shown here is derived from an EMBL/GenBank/DDBJ whole genome shotgun (WGS) entry which is preliminary data.</text>
</comment>
<evidence type="ECO:0000259" key="3">
    <source>
        <dbReference type="Pfam" id="PF00884"/>
    </source>
</evidence>
<evidence type="ECO:0000256" key="2">
    <source>
        <dbReference type="ARBA" id="ARBA00022801"/>
    </source>
</evidence>
<dbReference type="EMBL" id="JBHSJG010000012">
    <property type="protein sequence ID" value="MFC4986918.1"/>
    <property type="molecule type" value="Genomic_DNA"/>
</dbReference>
<keyword evidence="5" id="KW-1185">Reference proteome</keyword>
<dbReference type="GO" id="GO:0016787">
    <property type="term" value="F:hydrolase activity"/>
    <property type="evidence" value="ECO:0007669"/>
    <property type="project" value="UniProtKB-KW"/>
</dbReference>
<dbReference type="PANTHER" id="PTHR45953">
    <property type="entry name" value="IDURONATE 2-SULFATASE"/>
    <property type="match status" value="1"/>
</dbReference>
<reference evidence="4 5" key="1">
    <citation type="journal article" date="2019" name="Int. J. Syst. Evol. Microbiol.">
        <title>The Global Catalogue of Microorganisms (GCM) 10K type strain sequencing project: providing services to taxonomists for standard genome sequencing and annotation.</title>
        <authorList>
            <consortium name="The Broad Institute Genomics Platform"/>
            <consortium name="The Broad Institute Genome Sequencing Center for Infectious Disease"/>
            <person name="Wu L."/>
            <person name="Ma J."/>
        </authorList>
    </citation>
    <scope>NUCLEOTIDE SEQUENCE [LARGE SCALE GENOMIC DNA]</scope>
    <source>
        <strain evidence="4 5">CGMCC 1.15824</strain>
    </source>
</reference>
<dbReference type="PANTHER" id="PTHR45953:SF1">
    <property type="entry name" value="IDURONATE 2-SULFATASE"/>
    <property type="match status" value="1"/>
</dbReference>
<accession>A0ABD5QAZ1</accession>
<dbReference type="Proteomes" id="UP001595925">
    <property type="component" value="Unassembled WGS sequence"/>
</dbReference>